<dbReference type="KEGG" id="asc:ASAC_0229"/>
<dbReference type="InParanoid" id="D9PZZ8"/>
<name>D9PZZ8_ACIS3</name>
<gene>
    <name evidence="6" type="primary">rps17</name>
    <name evidence="8" type="ordered locus">ASAC_0229</name>
</gene>
<dbReference type="NCBIfam" id="TIGR03630">
    <property type="entry name" value="uS17_arch"/>
    <property type="match status" value="1"/>
</dbReference>
<dbReference type="InterPro" id="IPR000266">
    <property type="entry name" value="Ribosomal_uS17"/>
</dbReference>
<keyword evidence="4 6" id="KW-0689">Ribosomal protein</keyword>
<accession>D9PZZ8</accession>
<dbReference type="FunCoup" id="D9PZZ8">
    <property type="interactions" value="160"/>
</dbReference>
<dbReference type="PANTHER" id="PTHR10744">
    <property type="entry name" value="40S RIBOSOMAL PROTEIN S11 FAMILY MEMBER"/>
    <property type="match status" value="1"/>
</dbReference>
<comment type="similarity">
    <text evidence="1 6 7">Belongs to the universal ribosomal protein uS17 family.</text>
</comment>
<evidence type="ECO:0000313" key="8">
    <source>
        <dbReference type="EMBL" id="ADL18636.1"/>
    </source>
</evidence>
<dbReference type="PRINTS" id="PR00973">
    <property type="entry name" value="RIBOSOMALS17"/>
</dbReference>
<dbReference type="GeneID" id="9498449"/>
<dbReference type="Pfam" id="PF00366">
    <property type="entry name" value="Ribosomal_S17"/>
    <property type="match status" value="1"/>
</dbReference>
<dbReference type="InterPro" id="IPR019979">
    <property type="entry name" value="Ribosomal_uS17_CS"/>
</dbReference>
<dbReference type="PROSITE" id="PS00056">
    <property type="entry name" value="RIBOSOMAL_S17"/>
    <property type="match status" value="1"/>
</dbReference>
<comment type="function">
    <text evidence="6">One of the primary rRNA binding proteins, it binds specifically to the 5'-end of 16S ribosomal RNA.</text>
</comment>
<dbReference type="HOGENOM" id="CLU_073626_0_3_2"/>
<dbReference type="SUPFAM" id="SSF50249">
    <property type="entry name" value="Nucleic acid-binding proteins"/>
    <property type="match status" value="1"/>
</dbReference>
<evidence type="ECO:0000256" key="5">
    <source>
        <dbReference type="ARBA" id="ARBA00023274"/>
    </source>
</evidence>
<dbReference type="GO" id="GO:0022627">
    <property type="term" value="C:cytosolic small ribosomal subunit"/>
    <property type="evidence" value="ECO:0007669"/>
    <property type="project" value="UniProtKB-UniRule"/>
</dbReference>
<dbReference type="GO" id="GO:0019843">
    <property type="term" value="F:rRNA binding"/>
    <property type="evidence" value="ECO:0007669"/>
    <property type="project" value="UniProtKB-UniRule"/>
</dbReference>
<dbReference type="InterPro" id="IPR028333">
    <property type="entry name" value="Ribosomal_uS17_arc/euk"/>
</dbReference>
<organism evidence="8 9">
    <name type="scientific">Acidilobus saccharovorans (strain DSM 16705 / JCM 18335 / VKM B-2471 / 345-15)</name>
    <dbReference type="NCBI Taxonomy" id="666510"/>
    <lineage>
        <taxon>Archaea</taxon>
        <taxon>Thermoproteota</taxon>
        <taxon>Thermoprotei</taxon>
        <taxon>Acidilobales</taxon>
        <taxon>Acidilobaceae</taxon>
        <taxon>Acidilobus</taxon>
    </lineage>
</organism>
<dbReference type="STRING" id="666510.ASAC_0229"/>
<reference evidence="8 9" key="1">
    <citation type="journal article" date="2010" name="Appl. Environ. Microbiol.">
        <title>The genome sequence of the crenarchaeon Acidilobus saccharovorans supports a new order, Acidilobales, and suggests an important ecological role in terrestrial acidic hot springs.</title>
        <authorList>
            <person name="Mardanov A.V."/>
            <person name="Svetlitchnyi V.A."/>
            <person name="Beletsky A.V."/>
            <person name="Prokofeva M.I."/>
            <person name="Bonch-Osmolovskaya E.A."/>
            <person name="Ravin N.V."/>
            <person name="Skryabin K.G."/>
        </authorList>
    </citation>
    <scope>NUCLEOTIDE SEQUENCE [LARGE SCALE GENOMIC DNA]</scope>
    <source>
        <strain evidence="9">DSM 16705 / JCM 18335 / VKM B-2471 / 345-15</strain>
    </source>
</reference>
<evidence type="ECO:0000256" key="1">
    <source>
        <dbReference type="ARBA" id="ARBA00010254"/>
    </source>
</evidence>
<dbReference type="NCBIfam" id="NF006345">
    <property type="entry name" value="PRK08572.1"/>
    <property type="match status" value="1"/>
</dbReference>
<dbReference type="RefSeq" id="WP_013266148.1">
    <property type="nucleotide sequence ID" value="NC_014374.1"/>
</dbReference>
<dbReference type="Proteomes" id="UP000000346">
    <property type="component" value="Chromosome"/>
</dbReference>
<dbReference type="InterPro" id="IPR019978">
    <property type="entry name" value="Ribosomal_uS17_archaeal"/>
</dbReference>
<evidence type="ECO:0000256" key="3">
    <source>
        <dbReference type="ARBA" id="ARBA00022884"/>
    </source>
</evidence>
<evidence type="ECO:0000313" key="9">
    <source>
        <dbReference type="Proteomes" id="UP000000346"/>
    </source>
</evidence>
<dbReference type="HAMAP" id="MF_01345_A">
    <property type="entry name" value="Ribosomal_uS17_A"/>
    <property type="match status" value="1"/>
</dbReference>
<sequence length="114" mass="12892">MPAQKALKALSVPGVKPPSVSCTDPNCPWHGSLRVRGVLLEGTVEKLKTKTTVVVRHDYLYYDSKFKRYEWRRTKKHAHVPPCVDVKPGDKVLIGETRPLSKTVKFVVLGKLER</sequence>
<keyword evidence="2 6" id="KW-0699">rRNA-binding</keyword>
<dbReference type="GO" id="GO:0003735">
    <property type="term" value="F:structural constituent of ribosome"/>
    <property type="evidence" value="ECO:0007669"/>
    <property type="project" value="UniProtKB-UniRule"/>
</dbReference>
<protein>
    <recommendedName>
        <fullName evidence="6">Small ribosomal subunit protein uS17</fullName>
    </recommendedName>
</protein>
<evidence type="ECO:0000256" key="6">
    <source>
        <dbReference type="HAMAP-Rule" id="MF_01345"/>
    </source>
</evidence>
<dbReference type="EMBL" id="CP001742">
    <property type="protein sequence ID" value="ADL18636.1"/>
    <property type="molecule type" value="Genomic_DNA"/>
</dbReference>
<keyword evidence="3 6" id="KW-0694">RNA-binding</keyword>
<evidence type="ECO:0000256" key="7">
    <source>
        <dbReference type="RuleBase" id="RU003872"/>
    </source>
</evidence>
<keyword evidence="9" id="KW-1185">Reference proteome</keyword>
<dbReference type="AlphaFoldDB" id="D9PZZ8"/>
<dbReference type="InterPro" id="IPR012340">
    <property type="entry name" value="NA-bd_OB-fold"/>
</dbReference>
<proteinExistence type="inferred from homology"/>
<evidence type="ECO:0000256" key="2">
    <source>
        <dbReference type="ARBA" id="ARBA00022730"/>
    </source>
</evidence>
<dbReference type="PANTHER" id="PTHR10744:SF9">
    <property type="entry name" value="40S RIBOSOMAL PROTEIN S11-RELATED"/>
    <property type="match status" value="1"/>
</dbReference>
<dbReference type="GO" id="GO:0006412">
    <property type="term" value="P:translation"/>
    <property type="evidence" value="ECO:0007669"/>
    <property type="project" value="UniProtKB-UniRule"/>
</dbReference>
<keyword evidence="5 6" id="KW-0687">Ribonucleoprotein</keyword>
<evidence type="ECO:0000256" key="4">
    <source>
        <dbReference type="ARBA" id="ARBA00022980"/>
    </source>
</evidence>
<dbReference type="eggNOG" id="arCOG04096">
    <property type="taxonomic scope" value="Archaea"/>
</dbReference>
<dbReference type="OrthoDB" id="10698at2157"/>
<dbReference type="CDD" id="cd00364">
    <property type="entry name" value="Ribosomal_uS17"/>
    <property type="match status" value="1"/>
</dbReference>
<comment type="subunit">
    <text evidence="6">Part of the 30S ribosomal subunit.</text>
</comment>
<dbReference type="Gene3D" id="2.40.50.1000">
    <property type="match status" value="1"/>
</dbReference>